<dbReference type="NCBIfam" id="TIGR03085">
    <property type="entry name" value="TIGR03085 family metal-binding protein"/>
    <property type="match status" value="1"/>
</dbReference>
<dbReference type="InterPro" id="IPR017517">
    <property type="entry name" value="Maleyloyr_isom"/>
</dbReference>
<comment type="caution">
    <text evidence="1">The sequence shown here is derived from an EMBL/GenBank/DDBJ whole genome shotgun (WGS) entry which is preliminary data.</text>
</comment>
<accession>A0A3P1WVC5</accession>
<evidence type="ECO:0000313" key="1">
    <source>
        <dbReference type="EMBL" id="RRD49858.1"/>
    </source>
</evidence>
<gene>
    <name evidence="1" type="ORF">EII35_06790</name>
</gene>
<sequence length="248" mass="28001">MRVGTNRRFASARSWRCQRCHRVRTAIRDRVGPRHDPPSRAPSKLCSMSLAARQRAALCDLMADLGATAPTRCAGWQVQDLAAHLWIREHRPAALPGIGLARFADRTERIQQETLHLKGFETLVTELRRPGWVMRPLDRLVNAVEFFIHHEDVLRANDRSQRLTDAEQGQLWRVARLLARKVQRSWGGQLILQPTDRPAVRYGQGPRPVRLNGQPSELLLFLSGRDADVTVAAEPDVARDLKVSIGAL</sequence>
<dbReference type="EMBL" id="RQYT01000011">
    <property type="protein sequence ID" value="RRD49858.1"/>
    <property type="molecule type" value="Genomic_DNA"/>
</dbReference>
<dbReference type="InterPro" id="IPR017519">
    <property type="entry name" value="CHP03085"/>
</dbReference>
<reference evidence="1 2" key="1">
    <citation type="submission" date="2018-11" db="EMBL/GenBank/DDBJ databases">
        <title>Genomes From Bacteria Associated with the Canine Oral Cavity: a Test Case for Automated Genome-Based Taxonomic Assignment.</title>
        <authorList>
            <person name="Coil D.A."/>
            <person name="Jospin G."/>
            <person name="Darling A.E."/>
            <person name="Wallis C."/>
            <person name="Davis I.J."/>
            <person name="Harris S."/>
            <person name="Eisen J.A."/>
            <person name="Holcombe L.J."/>
            <person name="O'Flynn C."/>
        </authorList>
    </citation>
    <scope>NUCLEOTIDE SEQUENCE [LARGE SCALE GENOMIC DNA]</scope>
    <source>
        <strain evidence="1 2">OH2822_COT-296</strain>
    </source>
</reference>
<dbReference type="AlphaFoldDB" id="A0A3P1WVC5"/>
<evidence type="ECO:0000313" key="2">
    <source>
        <dbReference type="Proteomes" id="UP000280935"/>
    </source>
</evidence>
<dbReference type="Proteomes" id="UP000280935">
    <property type="component" value="Unassembled WGS sequence"/>
</dbReference>
<proteinExistence type="predicted"/>
<dbReference type="OrthoDB" id="3268903at2"/>
<organism evidence="1 2">
    <name type="scientific">Arachnia propionica</name>
    <dbReference type="NCBI Taxonomy" id="1750"/>
    <lineage>
        <taxon>Bacteria</taxon>
        <taxon>Bacillati</taxon>
        <taxon>Actinomycetota</taxon>
        <taxon>Actinomycetes</taxon>
        <taxon>Propionibacteriales</taxon>
        <taxon>Propionibacteriaceae</taxon>
        <taxon>Arachnia</taxon>
    </lineage>
</organism>
<protein>
    <submittedName>
        <fullName evidence="1">TIGR03085 family protein</fullName>
    </submittedName>
</protein>
<dbReference type="NCBIfam" id="TIGR03083">
    <property type="entry name" value="maleylpyruvate isomerase family mycothiol-dependent enzyme"/>
    <property type="match status" value="1"/>
</dbReference>
<name>A0A3P1WVC5_9ACTN</name>